<dbReference type="SUPFAM" id="SSF55729">
    <property type="entry name" value="Acyl-CoA N-acyltransferases (Nat)"/>
    <property type="match status" value="1"/>
</dbReference>
<protein>
    <submittedName>
        <fullName evidence="2">GNAT family N-acetyltransferase</fullName>
    </submittedName>
</protein>
<dbReference type="RefSeq" id="WP_123016962.1">
    <property type="nucleotide sequence ID" value="NZ_AP024911.1"/>
</dbReference>
<dbReference type="Proteomes" id="UP001595384">
    <property type="component" value="Unassembled WGS sequence"/>
</dbReference>
<keyword evidence="3" id="KW-1185">Reference proteome</keyword>
<gene>
    <name evidence="2" type="ORF">ACFODT_05320</name>
</gene>
<dbReference type="InterPro" id="IPR016181">
    <property type="entry name" value="Acyl_CoA_acyltransferase"/>
</dbReference>
<dbReference type="InterPro" id="IPR000182">
    <property type="entry name" value="GNAT_dom"/>
</dbReference>
<feature type="domain" description="N-acetyltransferase" evidence="1">
    <location>
        <begin position="8"/>
        <end position="151"/>
    </location>
</feature>
<sequence>MDIQWLCVDFTQLSTDQLYDVLKLRVDVFVVEQECAYNELDNKDRMQGVKHLLGYVGDELVAYARLLPPGSSFANSSSIGRVLIKPVVRKKGVGDQLMKMAIQYNQHFWLGKTISIEAQAHLERFYQNHGFVTQSAPFDLDGIAHIEMLLA</sequence>
<accession>A0ABV7CA41</accession>
<comment type="caution">
    <text evidence="2">The sequence shown here is derived from an EMBL/GenBank/DDBJ whole genome shotgun (WGS) entry which is preliminary data.</text>
</comment>
<dbReference type="Pfam" id="PF13673">
    <property type="entry name" value="Acetyltransf_10"/>
    <property type="match status" value="1"/>
</dbReference>
<proteinExistence type="predicted"/>
<dbReference type="EMBL" id="JBHRSE010000035">
    <property type="protein sequence ID" value="MFC3023240.1"/>
    <property type="molecule type" value="Genomic_DNA"/>
</dbReference>
<dbReference type="PROSITE" id="PS51186">
    <property type="entry name" value="GNAT"/>
    <property type="match status" value="1"/>
</dbReference>
<evidence type="ECO:0000259" key="1">
    <source>
        <dbReference type="PROSITE" id="PS51186"/>
    </source>
</evidence>
<evidence type="ECO:0000313" key="3">
    <source>
        <dbReference type="Proteomes" id="UP001595384"/>
    </source>
</evidence>
<dbReference type="CDD" id="cd04301">
    <property type="entry name" value="NAT_SF"/>
    <property type="match status" value="1"/>
</dbReference>
<dbReference type="Gene3D" id="3.40.630.30">
    <property type="match status" value="1"/>
</dbReference>
<reference evidence="3" key="1">
    <citation type="journal article" date="2019" name="Int. J. Syst. Evol. Microbiol.">
        <title>The Global Catalogue of Microorganisms (GCM) 10K type strain sequencing project: providing services to taxonomists for standard genome sequencing and annotation.</title>
        <authorList>
            <consortium name="The Broad Institute Genomics Platform"/>
            <consortium name="The Broad Institute Genome Sequencing Center for Infectious Disease"/>
            <person name="Wu L."/>
            <person name="Ma J."/>
        </authorList>
    </citation>
    <scope>NUCLEOTIDE SEQUENCE [LARGE SCALE GENOMIC DNA]</scope>
    <source>
        <strain evidence="3">KCTC 62784</strain>
    </source>
</reference>
<evidence type="ECO:0000313" key="2">
    <source>
        <dbReference type="EMBL" id="MFC3023240.1"/>
    </source>
</evidence>
<name>A0ABV7CA41_9VIBR</name>
<organism evidence="2 3">
    <name type="scientific">Vibrio zhugei</name>
    <dbReference type="NCBI Taxonomy" id="2479546"/>
    <lineage>
        <taxon>Bacteria</taxon>
        <taxon>Pseudomonadati</taxon>
        <taxon>Pseudomonadota</taxon>
        <taxon>Gammaproteobacteria</taxon>
        <taxon>Vibrionales</taxon>
        <taxon>Vibrionaceae</taxon>
        <taxon>Vibrio</taxon>
    </lineage>
</organism>